<dbReference type="Proteomes" id="UP000196365">
    <property type="component" value="Unassembled WGS sequence"/>
</dbReference>
<feature type="binding site" evidence="13">
    <location>
        <position position="267"/>
    </location>
    <ligand>
        <name>ATP</name>
        <dbReference type="ChEBI" id="CHEBI:30616"/>
    </ligand>
</feature>
<dbReference type="NCBIfam" id="TIGR00435">
    <property type="entry name" value="cysS"/>
    <property type="match status" value="1"/>
</dbReference>
<evidence type="ECO:0000256" key="3">
    <source>
        <dbReference type="ARBA" id="ARBA00011245"/>
    </source>
</evidence>
<comment type="similarity">
    <text evidence="2 13">Belongs to the class-I aminoacyl-tRNA synthetase family.</text>
</comment>
<feature type="binding site" evidence="13">
    <location>
        <position position="236"/>
    </location>
    <ligand>
        <name>Zn(2+)</name>
        <dbReference type="ChEBI" id="CHEBI:29105"/>
    </ligand>
</feature>
<evidence type="ECO:0000256" key="6">
    <source>
        <dbReference type="ARBA" id="ARBA00022723"/>
    </source>
</evidence>
<dbReference type="HAMAP" id="MF_00041">
    <property type="entry name" value="Cys_tRNA_synth"/>
    <property type="match status" value="1"/>
</dbReference>
<organism evidence="15 16">
    <name type="scientific">Garciella nitratireducens DSM 15102</name>
    <dbReference type="NCBI Taxonomy" id="1121911"/>
    <lineage>
        <taxon>Bacteria</taxon>
        <taxon>Bacillati</taxon>
        <taxon>Bacillota</taxon>
        <taxon>Clostridia</taxon>
        <taxon>Eubacteriales</taxon>
        <taxon>Eubacteriaceae</taxon>
        <taxon>Garciella</taxon>
    </lineage>
</organism>
<dbReference type="InterPro" id="IPR015803">
    <property type="entry name" value="Cys-tRNA-ligase"/>
</dbReference>
<dbReference type="GO" id="GO:0005524">
    <property type="term" value="F:ATP binding"/>
    <property type="evidence" value="ECO:0007669"/>
    <property type="project" value="UniProtKB-UniRule"/>
</dbReference>
<evidence type="ECO:0000256" key="2">
    <source>
        <dbReference type="ARBA" id="ARBA00005594"/>
    </source>
</evidence>
<dbReference type="InterPro" id="IPR056411">
    <property type="entry name" value="CysS_C"/>
</dbReference>
<proteinExistence type="inferred from homology"/>
<name>A0A1T4PLC0_9FIRM</name>
<dbReference type="GO" id="GO:0006423">
    <property type="term" value="P:cysteinyl-tRNA aminoacylation"/>
    <property type="evidence" value="ECO:0007669"/>
    <property type="project" value="UniProtKB-UniRule"/>
</dbReference>
<sequence length="464" mass="54016">MKLFNTLTKKKEEFIPLMPGKIKMYVCGPTVYNYFHIGNARPFVIFDTLRRYFEYIGYEVIYIQNFTDVDDKIIKKSQEEGIPAKEVSEKYIQEYFKDADALGIKRATVHPKVSENIPEIIHMIEILEQKGLAYCVNGNVYYRVTKFKEYGKLSKQNIQDLDMGARIKVNDEKEHPMDFALWKKQKPGEPAWNSPWGLGRPGWHIECSVMAKKYLGDTIDIHGGGMDLIFPHHENEIAQSEGATGKPFAKYWLHNSYININNQKMSKSLGNFFTVRDISQQFDLEVVRLFILSAHYRNPVNFSKELLKQSQGALERLYNAKNNMEYLVKNTTSQDQTQEEIKWIEVLQKYKEKFKNAMEDDINTADALAVIFDLVKETNRYLDNHKSPATIKAAYKLFMELSSVLGLLQKTEGQLDEEIEALIQKRQQARKEKNWALADKIRDQLREQGIVLEDTPEGIKWKRI</sequence>
<dbReference type="AlphaFoldDB" id="A0A1T4PLC0"/>
<dbReference type="SUPFAM" id="SSF47323">
    <property type="entry name" value="Anticodon-binding domain of a subclass of class I aminoacyl-tRNA synthetases"/>
    <property type="match status" value="1"/>
</dbReference>
<feature type="domain" description="Cysteinyl-tRNA synthetase class Ia DALR" evidence="14">
    <location>
        <begin position="353"/>
        <end position="415"/>
    </location>
</feature>
<evidence type="ECO:0000256" key="10">
    <source>
        <dbReference type="ARBA" id="ARBA00022917"/>
    </source>
</evidence>
<feature type="binding site" evidence="13">
    <location>
        <position position="207"/>
    </location>
    <ligand>
        <name>Zn(2+)</name>
        <dbReference type="ChEBI" id="CHEBI:29105"/>
    </ligand>
</feature>
<accession>A0A1T4PLC0</accession>
<evidence type="ECO:0000256" key="1">
    <source>
        <dbReference type="ARBA" id="ARBA00004496"/>
    </source>
</evidence>
<keyword evidence="8 13" id="KW-0862">Zinc</keyword>
<dbReference type="OrthoDB" id="9815130at2"/>
<dbReference type="PANTHER" id="PTHR10890:SF3">
    <property type="entry name" value="CYSTEINE--TRNA LIGASE, CYTOPLASMIC"/>
    <property type="match status" value="1"/>
</dbReference>
<evidence type="ECO:0000259" key="14">
    <source>
        <dbReference type="SMART" id="SM00840"/>
    </source>
</evidence>
<protein>
    <recommendedName>
        <fullName evidence="13">Cysteine--tRNA ligase</fullName>
        <ecNumber evidence="13">6.1.1.16</ecNumber>
    </recommendedName>
    <alternativeName>
        <fullName evidence="13">Cysteinyl-tRNA synthetase</fullName>
        <shortName evidence="13">CysRS</shortName>
    </alternativeName>
</protein>
<evidence type="ECO:0000256" key="12">
    <source>
        <dbReference type="ARBA" id="ARBA00047398"/>
    </source>
</evidence>
<keyword evidence="4 13" id="KW-0963">Cytoplasm</keyword>
<keyword evidence="10 13" id="KW-0648">Protein biosynthesis</keyword>
<dbReference type="InterPro" id="IPR024909">
    <property type="entry name" value="Cys-tRNA/MSH_ligase"/>
</dbReference>
<dbReference type="CDD" id="cd00672">
    <property type="entry name" value="CysRS_core"/>
    <property type="match status" value="1"/>
</dbReference>
<dbReference type="InterPro" id="IPR015273">
    <property type="entry name" value="Cys-tRNA-synt_Ia_DALR"/>
</dbReference>
<keyword evidence="11 13" id="KW-0030">Aminoacyl-tRNA synthetase</keyword>
<evidence type="ECO:0000256" key="8">
    <source>
        <dbReference type="ARBA" id="ARBA00022833"/>
    </source>
</evidence>
<evidence type="ECO:0000256" key="7">
    <source>
        <dbReference type="ARBA" id="ARBA00022741"/>
    </source>
</evidence>
<evidence type="ECO:0000256" key="9">
    <source>
        <dbReference type="ARBA" id="ARBA00022840"/>
    </source>
</evidence>
<keyword evidence="7 13" id="KW-0547">Nucleotide-binding</keyword>
<feature type="binding site" evidence="13">
    <location>
        <position position="232"/>
    </location>
    <ligand>
        <name>Zn(2+)</name>
        <dbReference type="ChEBI" id="CHEBI:29105"/>
    </ligand>
</feature>
<dbReference type="RefSeq" id="WP_087679449.1">
    <property type="nucleotide sequence ID" value="NZ_FUWV01000018.1"/>
</dbReference>
<feature type="short sequence motif" description="'HIGH' region" evidence="13">
    <location>
        <begin position="29"/>
        <end position="39"/>
    </location>
</feature>
<feature type="short sequence motif" description="'KMSKS' region" evidence="13">
    <location>
        <begin position="264"/>
        <end position="268"/>
    </location>
</feature>
<feature type="binding site" evidence="13">
    <location>
        <position position="27"/>
    </location>
    <ligand>
        <name>Zn(2+)</name>
        <dbReference type="ChEBI" id="CHEBI:29105"/>
    </ligand>
</feature>
<dbReference type="PANTHER" id="PTHR10890">
    <property type="entry name" value="CYSTEINYL-TRNA SYNTHETASE"/>
    <property type="match status" value="1"/>
</dbReference>
<keyword evidence="6 13" id="KW-0479">Metal-binding</keyword>
<dbReference type="CDD" id="cd07963">
    <property type="entry name" value="Anticodon_Ia_Cys"/>
    <property type="match status" value="1"/>
</dbReference>
<dbReference type="InterPro" id="IPR014729">
    <property type="entry name" value="Rossmann-like_a/b/a_fold"/>
</dbReference>
<keyword evidence="16" id="KW-1185">Reference proteome</keyword>
<evidence type="ECO:0000256" key="5">
    <source>
        <dbReference type="ARBA" id="ARBA00022598"/>
    </source>
</evidence>
<evidence type="ECO:0000256" key="11">
    <source>
        <dbReference type="ARBA" id="ARBA00023146"/>
    </source>
</evidence>
<dbReference type="Pfam" id="PF01406">
    <property type="entry name" value="tRNA-synt_1e"/>
    <property type="match status" value="1"/>
</dbReference>
<dbReference type="Pfam" id="PF23493">
    <property type="entry name" value="CysS_C"/>
    <property type="match status" value="1"/>
</dbReference>
<dbReference type="GO" id="GO:0005829">
    <property type="term" value="C:cytosol"/>
    <property type="evidence" value="ECO:0007669"/>
    <property type="project" value="TreeGrafter"/>
</dbReference>
<dbReference type="FunFam" id="3.40.50.620:FF:000009">
    <property type="entry name" value="Cysteine--tRNA ligase"/>
    <property type="match status" value="1"/>
</dbReference>
<comment type="cofactor">
    <cofactor evidence="13">
        <name>Zn(2+)</name>
        <dbReference type="ChEBI" id="CHEBI:29105"/>
    </cofactor>
    <text evidence="13">Binds 1 zinc ion per subunit.</text>
</comment>
<evidence type="ECO:0000313" key="16">
    <source>
        <dbReference type="Proteomes" id="UP000196365"/>
    </source>
</evidence>
<evidence type="ECO:0000256" key="4">
    <source>
        <dbReference type="ARBA" id="ARBA00022490"/>
    </source>
</evidence>
<keyword evidence="9 13" id="KW-0067">ATP-binding</keyword>
<keyword evidence="5 13" id="KW-0436">Ligase</keyword>
<evidence type="ECO:0000256" key="13">
    <source>
        <dbReference type="HAMAP-Rule" id="MF_00041"/>
    </source>
</evidence>
<dbReference type="Gene3D" id="1.20.120.1910">
    <property type="entry name" value="Cysteine-tRNA ligase, C-terminal anti-codon recognition domain"/>
    <property type="match status" value="1"/>
</dbReference>
<dbReference type="EC" id="6.1.1.16" evidence="13"/>
<reference evidence="15 16" key="1">
    <citation type="submission" date="2017-02" db="EMBL/GenBank/DDBJ databases">
        <authorList>
            <person name="Peterson S.W."/>
        </authorList>
    </citation>
    <scope>NUCLEOTIDE SEQUENCE [LARGE SCALE GENOMIC DNA]</scope>
    <source>
        <strain evidence="15 16">DSM 15102</strain>
    </source>
</reference>
<dbReference type="GO" id="GO:0004817">
    <property type="term" value="F:cysteine-tRNA ligase activity"/>
    <property type="evidence" value="ECO:0007669"/>
    <property type="project" value="UniProtKB-UniRule"/>
</dbReference>
<dbReference type="Pfam" id="PF09190">
    <property type="entry name" value="DALR_2"/>
    <property type="match status" value="1"/>
</dbReference>
<dbReference type="SMART" id="SM00840">
    <property type="entry name" value="DALR_2"/>
    <property type="match status" value="1"/>
</dbReference>
<comment type="subunit">
    <text evidence="3 13">Monomer.</text>
</comment>
<dbReference type="SUPFAM" id="SSF52374">
    <property type="entry name" value="Nucleotidylyl transferase"/>
    <property type="match status" value="1"/>
</dbReference>
<evidence type="ECO:0000313" key="15">
    <source>
        <dbReference type="EMBL" id="SJZ92056.1"/>
    </source>
</evidence>
<dbReference type="GO" id="GO:0008270">
    <property type="term" value="F:zinc ion binding"/>
    <property type="evidence" value="ECO:0007669"/>
    <property type="project" value="UniProtKB-UniRule"/>
</dbReference>
<gene>
    <name evidence="13" type="primary">cysS</name>
    <name evidence="15" type="ORF">SAMN02745973_02121</name>
</gene>
<dbReference type="InterPro" id="IPR032678">
    <property type="entry name" value="tRNA-synt_1_cat_dom"/>
</dbReference>
<dbReference type="EMBL" id="FUWV01000018">
    <property type="protein sequence ID" value="SJZ92056.1"/>
    <property type="molecule type" value="Genomic_DNA"/>
</dbReference>
<dbReference type="InterPro" id="IPR009080">
    <property type="entry name" value="tRNAsynth_Ia_anticodon-bd"/>
</dbReference>
<comment type="catalytic activity">
    <reaction evidence="12 13">
        <text>tRNA(Cys) + L-cysteine + ATP = L-cysteinyl-tRNA(Cys) + AMP + diphosphate</text>
        <dbReference type="Rhea" id="RHEA:17773"/>
        <dbReference type="Rhea" id="RHEA-COMP:9661"/>
        <dbReference type="Rhea" id="RHEA-COMP:9679"/>
        <dbReference type="ChEBI" id="CHEBI:30616"/>
        <dbReference type="ChEBI" id="CHEBI:33019"/>
        <dbReference type="ChEBI" id="CHEBI:35235"/>
        <dbReference type="ChEBI" id="CHEBI:78442"/>
        <dbReference type="ChEBI" id="CHEBI:78517"/>
        <dbReference type="ChEBI" id="CHEBI:456215"/>
        <dbReference type="EC" id="6.1.1.16"/>
    </reaction>
</comment>
<dbReference type="Gene3D" id="3.40.50.620">
    <property type="entry name" value="HUPs"/>
    <property type="match status" value="1"/>
</dbReference>
<dbReference type="PRINTS" id="PR00983">
    <property type="entry name" value="TRNASYNTHCYS"/>
</dbReference>
<comment type="subcellular location">
    <subcellularLocation>
        <location evidence="1 13">Cytoplasm</location>
    </subcellularLocation>
</comment>